<dbReference type="EMBL" id="JAYMYQ010000009">
    <property type="protein sequence ID" value="KAK7313871.1"/>
    <property type="molecule type" value="Genomic_DNA"/>
</dbReference>
<sequence length="67" mass="7673">MVGRIRPTLTCRSSSAPCYTMKRQLTRPICYVCCNPNSFLTWTGGLERRPRYWGDSCETPRDLGVDV</sequence>
<evidence type="ECO:0000313" key="1">
    <source>
        <dbReference type="EMBL" id="KAK7313871.1"/>
    </source>
</evidence>
<gene>
    <name evidence="1" type="ORF">VNO77_39073</name>
</gene>
<evidence type="ECO:0000313" key="2">
    <source>
        <dbReference type="Proteomes" id="UP001367508"/>
    </source>
</evidence>
<dbReference type="AlphaFoldDB" id="A0AAN9KCH6"/>
<protein>
    <submittedName>
        <fullName evidence="1">Uncharacterized protein</fullName>
    </submittedName>
</protein>
<accession>A0AAN9KCH6</accession>
<organism evidence="1 2">
    <name type="scientific">Canavalia gladiata</name>
    <name type="common">Sword bean</name>
    <name type="synonym">Dolichos gladiatus</name>
    <dbReference type="NCBI Taxonomy" id="3824"/>
    <lineage>
        <taxon>Eukaryota</taxon>
        <taxon>Viridiplantae</taxon>
        <taxon>Streptophyta</taxon>
        <taxon>Embryophyta</taxon>
        <taxon>Tracheophyta</taxon>
        <taxon>Spermatophyta</taxon>
        <taxon>Magnoliopsida</taxon>
        <taxon>eudicotyledons</taxon>
        <taxon>Gunneridae</taxon>
        <taxon>Pentapetalae</taxon>
        <taxon>rosids</taxon>
        <taxon>fabids</taxon>
        <taxon>Fabales</taxon>
        <taxon>Fabaceae</taxon>
        <taxon>Papilionoideae</taxon>
        <taxon>50 kb inversion clade</taxon>
        <taxon>NPAAA clade</taxon>
        <taxon>indigoferoid/millettioid clade</taxon>
        <taxon>Phaseoleae</taxon>
        <taxon>Canavalia</taxon>
    </lineage>
</organism>
<comment type="caution">
    <text evidence="1">The sequence shown here is derived from an EMBL/GenBank/DDBJ whole genome shotgun (WGS) entry which is preliminary data.</text>
</comment>
<proteinExistence type="predicted"/>
<reference evidence="1 2" key="1">
    <citation type="submission" date="2024-01" db="EMBL/GenBank/DDBJ databases">
        <title>The genomes of 5 underutilized Papilionoideae crops provide insights into root nodulation and disease resistanc.</title>
        <authorList>
            <person name="Jiang F."/>
        </authorList>
    </citation>
    <scope>NUCLEOTIDE SEQUENCE [LARGE SCALE GENOMIC DNA]</scope>
    <source>
        <strain evidence="1">LVBAO_FW01</strain>
        <tissue evidence="1">Leaves</tissue>
    </source>
</reference>
<name>A0AAN9KCH6_CANGL</name>
<dbReference type="Proteomes" id="UP001367508">
    <property type="component" value="Unassembled WGS sequence"/>
</dbReference>
<keyword evidence="2" id="KW-1185">Reference proteome</keyword>